<evidence type="ECO:0000313" key="2">
    <source>
        <dbReference type="EMBL" id="AZG06256.1"/>
    </source>
</evidence>
<dbReference type="Proteomes" id="UP000831150">
    <property type="component" value="Segment"/>
</dbReference>
<dbReference type="EMBL" id="MF375884">
    <property type="protein sequence ID" value="AZG06256.1"/>
    <property type="molecule type" value="Genomic_RNA"/>
</dbReference>
<feature type="region of interest" description="Disordered" evidence="1">
    <location>
        <begin position="109"/>
        <end position="191"/>
    </location>
</feature>
<reference evidence="2" key="1">
    <citation type="journal article" date="2019" name="Virology">
        <title>Viromes in Xylariaceae fungi infecting avocado in Spain.</title>
        <authorList>
            <person name="Velasco L."/>
            <person name="Arjona-Girona I."/>
            <person name="Cretazzo E."/>
            <person name="Lopez-Herrera C."/>
        </authorList>
    </citation>
    <scope>NUCLEOTIDE SEQUENCE</scope>
    <source>
        <strain evidence="2">E97-14</strain>
    </source>
</reference>
<sequence>MDRTTQFPITITTPEAILTFTAQALGLRPRRYTVAWNPICSSYLLEYRDGTPPINDVITYYAAPQDLNTARNFLELHGTQITALMLVDQDRPKRPFHFEPYRGHAQIFRGTDWPQAPPAANEAEPLPPDAPTTSPIPLSHLFRRNRSRPPPAPSRPSTAGSSPPPNVVRRGISAGPSRSDPQLPKRGRGPR</sequence>
<evidence type="ECO:0000256" key="1">
    <source>
        <dbReference type="SAM" id="MobiDB-lite"/>
    </source>
</evidence>
<dbReference type="KEGG" id="vg:80537645"/>
<evidence type="ECO:0000313" key="3">
    <source>
        <dbReference type="Proteomes" id="UP000831150"/>
    </source>
</evidence>
<accession>A0AAD0ZYZ9</accession>
<dbReference type="RefSeq" id="YP_010799291.1">
    <property type="nucleotide sequence ID" value="NC_076616.1"/>
</dbReference>
<protein>
    <submittedName>
        <fullName evidence="2">Uncharacterized protein</fullName>
    </submittedName>
</protein>
<dbReference type="GeneID" id="80537645"/>
<organism evidence="2 3">
    <name type="scientific">Entoleuca gammaflexivirus 2</name>
    <dbReference type="NCBI Taxonomy" id="2086642"/>
    <lineage>
        <taxon>Viruses</taxon>
        <taxon>Riboviria</taxon>
        <taxon>Orthornavirae</taxon>
        <taxon>Kitrinoviricota</taxon>
        <taxon>Alsuviricetes</taxon>
        <taxon>Tymovirales</taxon>
        <taxon>Gammaflexiviridae</taxon>
        <taxon>Xylavirus</taxon>
        <taxon>Xylavirus duoentoleucae</taxon>
        <taxon>Xylavirus EntGFV-2</taxon>
    </lineage>
</organism>
<keyword evidence="3" id="KW-1185">Reference proteome</keyword>
<name>A0AAD0ZYZ9_9VIRU</name>
<proteinExistence type="predicted"/>